<evidence type="ECO:0000256" key="1">
    <source>
        <dbReference type="RuleBase" id="RU003494"/>
    </source>
</evidence>
<evidence type="ECO:0000259" key="2">
    <source>
        <dbReference type="PROSITE" id="PS50404"/>
    </source>
</evidence>
<dbReference type="InterPro" id="IPR036282">
    <property type="entry name" value="Glutathione-S-Trfase_C_sf"/>
</dbReference>
<feature type="domain" description="GST N-terminal" evidence="2">
    <location>
        <begin position="1"/>
        <end position="81"/>
    </location>
</feature>
<comment type="similarity">
    <text evidence="1">Belongs to the GST superfamily.</text>
</comment>
<dbReference type="Pfam" id="PF00043">
    <property type="entry name" value="GST_C"/>
    <property type="match status" value="1"/>
</dbReference>
<dbReference type="SFLD" id="SFLDG00358">
    <property type="entry name" value="Main_(cytGST)"/>
    <property type="match status" value="1"/>
</dbReference>
<dbReference type="SFLD" id="SFLDS00019">
    <property type="entry name" value="Glutathione_Transferase_(cytos"/>
    <property type="match status" value="1"/>
</dbReference>
<organism evidence="3 4">
    <name type="scientific">Algimonas porphyrae</name>
    <dbReference type="NCBI Taxonomy" id="1128113"/>
    <lineage>
        <taxon>Bacteria</taxon>
        <taxon>Pseudomonadati</taxon>
        <taxon>Pseudomonadota</taxon>
        <taxon>Alphaproteobacteria</taxon>
        <taxon>Maricaulales</taxon>
        <taxon>Robiginitomaculaceae</taxon>
        <taxon>Algimonas</taxon>
    </lineage>
</organism>
<sequence>MLTLHHLNNSRSQRILWLLEELGTDYDIRAYQRDTNTSRAPAELKAIHPLGKSPVIEHDHLVIAETGAIIVYLLDQFGADADGNCRFRPDKGTQDYVDYVHFLHFAEGSAMLPLLLALYTGFLGDAATPIQPMIMDEIRKVLDYCEYTLIRNEWFAGDSLTGADFAMIFPLEAAKARGRLKGYDACNDYVERVWARPAYRRALERGGDYDYGPRS</sequence>
<dbReference type="Gene3D" id="1.20.1050.10">
    <property type="match status" value="1"/>
</dbReference>
<dbReference type="CDD" id="cd03046">
    <property type="entry name" value="GST_N_GTT1_like"/>
    <property type="match status" value="1"/>
</dbReference>
<dbReference type="PANTHER" id="PTHR44051:SF9">
    <property type="entry name" value="GLUTATHIONE S-TRANSFERASE 1"/>
    <property type="match status" value="1"/>
</dbReference>
<dbReference type="InterPro" id="IPR004046">
    <property type="entry name" value="GST_C"/>
</dbReference>
<dbReference type="PROSITE" id="PS50404">
    <property type="entry name" value="GST_NTER"/>
    <property type="match status" value="1"/>
</dbReference>
<name>A0ABQ5UYE9_9PROT</name>
<dbReference type="InterPro" id="IPR040079">
    <property type="entry name" value="Glutathione_S-Trfase"/>
</dbReference>
<keyword evidence="4" id="KW-1185">Reference proteome</keyword>
<evidence type="ECO:0000313" key="3">
    <source>
        <dbReference type="EMBL" id="GLQ20329.1"/>
    </source>
</evidence>
<dbReference type="SUPFAM" id="SSF47616">
    <property type="entry name" value="GST C-terminal domain-like"/>
    <property type="match status" value="1"/>
</dbReference>
<reference evidence="3" key="1">
    <citation type="journal article" date="2014" name="Int. J. Syst. Evol. Microbiol.">
        <title>Complete genome of a new Firmicutes species belonging to the dominant human colonic microbiota ('Ruminococcus bicirculans') reveals two chromosomes and a selective capacity to utilize plant glucans.</title>
        <authorList>
            <consortium name="NISC Comparative Sequencing Program"/>
            <person name="Wegmann U."/>
            <person name="Louis P."/>
            <person name="Goesmann A."/>
            <person name="Henrissat B."/>
            <person name="Duncan S.H."/>
            <person name="Flint H.J."/>
        </authorList>
    </citation>
    <scope>NUCLEOTIDE SEQUENCE</scope>
    <source>
        <strain evidence="3">NBRC 108216</strain>
    </source>
</reference>
<dbReference type="Pfam" id="PF02798">
    <property type="entry name" value="GST_N"/>
    <property type="match status" value="1"/>
</dbReference>
<reference evidence="3" key="2">
    <citation type="submission" date="2023-01" db="EMBL/GenBank/DDBJ databases">
        <title>Draft genome sequence of Algimonas porphyrae strain NBRC 108216.</title>
        <authorList>
            <person name="Sun Q."/>
            <person name="Mori K."/>
        </authorList>
    </citation>
    <scope>NUCLEOTIDE SEQUENCE</scope>
    <source>
        <strain evidence="3">NBRC 108216</strain>
    </source>
</reference>
<dbReference type="PANTHER" id="PTHR44051">
    <property type="entry name" value="GLUTATHIONE S-TRANSFERASE-RELATED"/>
    <property type="match status" value="1"/>
</dbReference>
<dbReference type="SUPFAM" id="SSF52833">
    <property type="entry name" value="Thioredoxin-like"/>
    <property type="match status" value="1"/>
</dbReference>
<accession>A0ABQ5UYE9</accession>
<dbReference type="SFLD" id="SFLDG01150">
    <property type="entry name" value="Main.1:_Beta-like"/>
    <property type="match status" value="1"/>
</dbReference>
<dbReference type="InterPro" id="IPR004045">
    <property type="entry name" value="Glutathione_S-Trfase_N"/>
</dbReference>
<evidence type="ECO:0000313" key="4">
    <source>
        <dbReference type="Proteomes" id="UP001161390"/>
    </source>
</evidence>
<dbReference type="InterPro" id="IPR036249">
    <property type="entry name" value="Thioredoxin-like_sf"/>
</dbReference>
<protein>
    <submittedName>
        <fullName evidence="3">Glutathione S-transferase</fullName>
    </submittedName>
</protein>
<dbReference type="EMBL" id="BSNJ01000002">
    <property type="protein sequence ID" value="GLQ20329.1"/>
    <property type="molecule type" value="Genomic_DNA"/>
</dbReference>
<dbReference type="RefSeq" id="WP_284370798.1">
    <property type="nucleotide sequence ID" value="NZ_BSNJ01000002.1"/>
</dbReference>
<dbReference type="Gene3D" id="3.40.30.10">
    <property type="entry name" value="Glutaredoxin"/>
    <property type="match status" value="1"/>
</dbReference>
<comment type="caution">
    <text evidence="3">The sequence shown here is derived from an EMBL/GenBank/DDBJ whole genome shotgun (WGS) entry which is preliminary data.</text>
</comment>
<dbReference type="Proteomes" id="UP001161390">
    <property type="component" value="Unassembled WGS sequence"/>
</dbReference>
<proteinExistence type="inferred from homology"/>
<gene>
    <name evidence="3" type="ORF">GCM10007854_12840</name>
</gene>